<dbReference type="AlphaFoldDB" id="A0A6A5JX56"/>
<keyword evidence="4" id="KW-1185">Reference proteome</keyword>
<dbReference type="InterPro" id="IPR013096">
    <property type="entry name" value="Cupin_2"/>
</dbReference>
<dbReference type="InterPro" id="IPR051610">
    <property type="entry name" value="GPI/OXD"/>
</dbReference>
<evidence type="ECO:0000259" key="2">
    <source>
        <dbReference type="Pfam" id="PF07883"/>
    </source>
</evidence>
<proteinExistence type="predicted"/>
<reference evidence="3" key="1">
    <citation type="submission" date="2020-01" db="EMBL/GenBank/DDBJ databases">
        <authorList>
            <consortium name="DOE Joint Genome Institute"/>
            <person name="Haridas S."/>
            <person name="Albert R."/>
            <person name="Binder M."/>
            <person name="Bloem J."/>
            <person name="Labutti K."/>
            <person name="Salamov A."/>
            <person name="Andreopoulos B."/>
            <person name="Baker S.E."/>
            <person name="Barry K."/>
            <person name="Bills G."/>
            <person name="Bluhm B.H."/>
            <person name="Cannon C."/>
            <person name="Castanera R."/>
            <person name="Culley D.E."/>
            <person name="Daum C."/>
            <person name="Ezra D."/>
            <person name="Gonzalez J.B."/>
            <person name="Henrissat B."/>
            <person name="Kuo A."/>
            <person name="Liang C."/>
            <person name="Lipzen A."/>
            <person name="Lutzoni F."/>
            <person name="Magnuson J."/>
            <person name="Mondo S."/>
            <person name="Nolan M."/>
            <person name="Ohm R."/>
            <person name="Pangilinan J."/>
            <person name="Park H.-J."/>
            <person name="Ramirez L."/>
            <person name="Alfaro M."/>
            <person name="Sun H."/>
            <person name="Tritt A."/>
            <person name="Yoshinaga Y."/>
            <person name="Zwiers L.-H."/>
            <person name="Turgeon B.G."/>
            <person name="Goodwin S.B."/>
            <person name="Spatafora J.W."/>
            <person name="Crous P.W."/>
            <person name="Grigoriev I.V."/>
        </authorList>
    </citation>
    <scope>NUCLEOTIDE SEQUENCE</scope>
    <source>
        <strain evidence="3">P77</strain>
    </source>
</reference>
<dbReference type="PANTHER" id="PTHR35848">
    <property type="entry name" value="OXALATE-BINDING PROTEIN"/>
    <property type="match status" value="1"/>
</dbReference>
<organism evidence="3 4">
    <name type="scientific">Decorospora gaudefroyi</name>
    <dbReference type="NCBI Taxonomy" id="184978"/>
    <lineage>
        <taxon>Eukaryota</taxon>
        <taxon>Fungi</taxon>
        <taxon>Dikarya</taxon>
        <taxon>Ascomycota</taxon>
        <taxon>Pezizomycotina</taxon>
        <taxon>Dothideomycetes</taxon>
        <taxon>Pleosporomycetidae</taxon>
        <taxon>Pleosporales</taxon>
        <taxon>Pleosporineae</taxon>
        <taxon>Pleosporaceae</taxon>
        <taxon>Decorospora</taxon>
    </lineage>
</organism>
<dbReference type="EMBL" id="ML975509">
    <property type="protein sequence ID" value="KAF1828689.1"/>
    <property type="molecule type" value="Genomic_DNA"/>
</dbReference>
<dbReference type="GO" id="GO:0046872">
    <property type="term" value="F:metal ion binding"/>
    <property type="evidence" value="ECO:0007669"/>
    <property type="project" value="UniProtKB-KW"/>
</dbReference>
<evidence type="ECO:0000313" key="4">
    <source>
        <dbReference type="Proteomes" id="UP000800040"/>
    </source>
</evidence>
<dbReference type="InterPro" id="IPR011051">
    <property type="entry name" value="RmlC_Cupin_sf"/>
</dbReference>
<sequence>MRPPTPPPPQPQPLVLHPRTISQLPPETFPNETTARNVSWKTLFSNDKTATNTFTTGLATCPASTASQGDLKLHRHTHAEMYYVTAGRGVVTIEGQEYGVGEGSLVFIPADAEHGVRNTGVGDLVWLYVFAADGFGEVVYRFSGAKAKL</sequence>
<dbReference type="PANTHER" id="PTHR35848:SF6">
    <property type="entry name" value="CUPIN TYPE-2 DOMAIN-CONTAINING PROTEIN"/>
    <property type="match status" value="1"/>
</dbReference>
<evidence type="ECO:0000256" key="1">
    <source>
        <dbReference type="ARBA" id="ARBA00022723"/>
    </source>
</evidence>
<dbReference type="Pfam" id="PF07883">
    <property type="entry name" value="Cupin_2"/>
    <property type="match status" value="1"/>
</dbReference>
<keyword evidence="1" id="KW-0479">Metal-binding</keyword>
<dbReference type="Proteomes" id="UP000800040">
    <property type="component" value="Unassembled WGS sequence"/>
</dbReference>
<accession>A0A6A5JX56</accession>
<dbReference type="OrthoDB" id="445803at2759"/>
<evidence type="ECO:0000313" key="3">
    <source>
        <dbReference type="EMBL" id="KAF1828689.1"/>
    </source>
</evidence>
<feature type="domain" description="Cupin type-2" evidence="2">
    <location>
        <begin position="70"/>
        <end position="130"/>
    </location>
</feature>
<dbReference type="SUPFAM" id="SSF51182">
    <property type="entry name" value="RmlC-like cupins"/>
    <property type="match status" value="1"/>
</dbReference>
<dbReference type="Gene3D" id="2.60.120.10">
    <property type="entry name" value="Jelly Rolls"/>
    <property type="match status" value="1"/>
</dbReference>
<gene>
    <name evidence="3" type="ORF">BDW02DRAFT_603201</name>
</gene>
<protein>
    <submittedName>
        <fullName evidence="3">RmlC-like cupin</fullName>
    </submittedName>
</protein>
<dbReference type="InterPro" id="IPR014710">
    <property type="entry name" value="RmlC-like_jellyroll"/>
</dbReference>
<name>A0A6A5JX56_9PLEO</name>